<dbReference type="EMBL" id="UGXG01000002">
    <property type="protein sequence ID" value="SUG46927.1"/>
    <property type="molecule type" value="Genomic_DNA"/>
</dbReference>
<name>A0A379T8A6_SALER</name>
<dbReference type="InterPro" id="IPR036397">
    <property type="entry name" value="RNaseH_sf"/>
</dbReference>
<feature type="compositionally biased region" description="Basic and acidic residues" evidence="1">
    <location>
        <begin position="65"/>
        <end position="75"/>
    </location>
</feature>
<proteinExistence type="predicted"/>
<sequence length="100" mass="11791">MDRNFTAAVLSEWAEQHGVILDFIQPGKPMQNGFIERFNKTLRTEILDMYLFRTLSEVRELTENRRTEYNEERPHSSPGGIPPVTYARQKLAGDSNWQWY</sequence>
<dbReference type="PANTHER" id="PTHR47515:SF2">
    <property type="entry name" value="INTEGRASE CORE DOMAIN PROTEIN"/>
    <property type="match status" value="1"/>
</dbReference>
<evidence type="ECO:0000313" key="4">
    <source>
        <dbReference type="Proteomes" id="UP000254741"/>
    </source>
</evidence>
<reference evidence="3 4" key="1">
    <citation type="submission" date="2018-06" db="EMBL/GenBank/DDBJ databases">
        <authorList>
            <consortium name="Pathogen Informatics"/>
            <person name="Doyle S."/>
        </authorList>
    </citation>
    <scope>NUCLEOTIDE SEQUENCE [LARGE SCALE GENOMIC DNA]</scope>
    <source>
        <strain evidence="3 4">NCTC8297</strain>
    </source>
</reference>
<accession>A0A379T8A6</accession>
<dbReference type="InterPro" id="IPR012337">
    <property type="entry name" value="RNaseH-like_sf"/>
</dbReference>
<dbReference type="AlphaFoldDB" id="A0A379T8A6"/>
<dbReference type="InterPro" id="IPR001584">
    <property type="entry name" value="Integrase_cat-core"/>
</dbReference>
<organism evidence="3 4">
    <name type="scientific">Salmonella enterica subsp. arizonae</name>
    <dbReference type="NCBI Taxonomy" id="59203"/>
    <lineage>
        <taxon>Bacteria</taxon>
        <taxon>Pseudomonadati</taxon>
        <taxon>Pseudomonadota</taxon>
        <taxon>Gammaproteobacteria</taxon>
        <taxon>Enterobacterales</taxon>
        <taxon>Enterobacteriaceae</taxon>
        <taxon>Salmonella</taxon>
    </lineage>
</organism>
<dbReference type="PROSITE" id="PS50994">
    <property type="entry name" value="INTEGRASE"/>
    <property type="match status" value="1"/>
</dbReference>
<dbReference type="SUPFAM" id="SSF53098">
    <property type="entry name" value="Ribonuclease H-like"/>
    <property type="match status" value="1"/>
</dbReference>
<feature type="domain" description="Integrase catalytic" evidence="2">
    <location>
        <begin position="1"/>
        <end position="90"/>
    </location>
</feature>
<dbReference type="PANTHER" id="PTHR47515">
    <property type="entry name" value="LOW CALCIUM RESPONSE LOCUS PROTEIN T"/>
    <property type="match status" value="1"/>
</dbReference>
<evidence type="ECO:0000313" key="3">
    <source>
        <dbReference type="EMBL" id="SUG46927.1"/>
    </source>
</evidence>
<evidence type="ECO:0000259" key="2">
    <source>
        <dbReference type="PROSITE" id="PS50994"/>
    </source>
</evidence>
<gene>
    <name evidence="3" type="ORF">NCTC8297_02166</name>
</gene>
<protein>
    <submittedName>
        <fullName evidence="3">Mobile element protein</fullName>
    </submittedName>
</protein>
<evidence type="ECO:0000256" key="1">
    <source>
        <dbReference type="SAM" id="MobiDB-lite"/>
    </source>
</evidence>
<dbReference type="Gene3D" id="3.30.420.10">
    <property type="entry name" value="Ribonuclease H-like superfamily/Ribonuclease H"/>
    <property type="match status" value="1"/>
</dbReference>
<feature type="region of interest" description="Disordered" evidence="1">
    <location>
        <begin position="65"/>
        <end position="85"/>
    </location>
</feature>
<dbReference type="Proteomes" id="UP000254741">
    <property type="component" value="Unassembled WGS sequence"/>
</dbReference>
<dbReference type="GO" id="GO:0003676">
    <property type="term" value="F:nucleic acid binding"/>
    <property type="evidence" value="ECO:0007669"/>
    <property type="project" value="InterPro"/>
</dbReference>
<dbReference type="GO" id="GO:0015074">
    <property type="term" value="P:DNA integration"/>
    <property type="evidence" value="ECO:0007669"/>
    <property type="project" value="InterPro"/>
</dbReference>
<dbReference type="Pfam" id="PF13683">
    <property type="entry name" value="rve_3"/>
    <property type="match status" value="1"/>
</dbReference>